<gene>
    <name evidence="2" type="ORF">E2C01_073261</name>
</gene>
<dbReference type="EMBL" id="VSRR010049302">
    <property type="protein sequence ID" value="MPC78764.1"/>
    <property type="molecule type" value="Genomic_DNA"/>
</dbReference>
<keyword evidence="3" id="KW-1185">Reference proteome</keyword>
<proteinExistence type="predicted"/>
<dbReference type="Proteomes" id="UP000324222">
    <property type="component" value="Unassembled WGS sequence"/>
</dbReference>
<name>A0A5B7IDJ0_PORTR</name>
<evidence type="ECO:0000313" key="2">
    <source>
        <dbReference type="EMBL" id="MPC78764.1"/>
    </source>
</evidence>
<sequence>MEGISVSGVAAVAVGDSSGEEKQYRPCTPPSLPPSPPATTTAAAASPLTAAIPPASEREDPGLSYAGRDEHNVDLRSDGEAAA</sequence>
<reference evidence="2 3" key="1">
    <citation type="submission" date="2019-05" db="EMBL/GenBank/DDBJ databases">
        <title>Another draft genome of Portunus trituberculatus and its Hox gene families provides insights of decapod evolution.</title>
        <authorList>
            <person name="Jeong J.-H."/>
            <person name="Song I."/>
            <person name="Kim S."/>
            <person name="Choi T."/>
            <person name="Kim D."/>
            <person name="Ryu S."/>
            <person name="Kim W."/>
        </authorList>
    </citation>
    <scope>NUCLEOTIDE SEQUENCE [LARGE SCALE GENOMIC DNA]</scope>
    <source>
        <tissue evidence="2">Muscle</tissue>
    </source>
</reference>
<protein>
    <submittedName>
        <fullName evidence="2">Uncharacterized protein</fullName>
    </submittedName>
</protein>
<feature type="compositionally biased region" description="Basic and acidic residues" evidence="1">
    <location>
        <begin position="56"/>
        <end position="83"/>
    </location>
</feature>
<evidence type="ECO:0000256" key="1">
    <source>
        <dbReference type="SAM" id="MobiDB-lite"/>
    </source>
</evidence>
<feature type="compositionally biased region" description="Pro residues" evidence="1">
    <location>
        <begin position="27"/>
        <end position="37"/>
    </location>
</feature>
<comment type="caution">
    <text evidence="2">The sequence shown here is derived from an EMBL/GenBank/DDBJ whole genome shotgun (WGS) entry which is preliminary data.</text>
</comment>
<organism evidence="2 3">
    <name type="scientific">Portunus trituberculatus</name>
    <name type="common">Swimming crab</name>
    <name type="synonym">Neptunus trituberculatus</name>
    <dbReference type="NCBI Taxonomy" id="210409"/>
    <lineage>
        <taxon>Eukaryota</taxon>
        <taxon>Metazoa</taxon>
        <taxon>Ecdysozoa</taxon>
        <taxon>Arthropoda</taxon>
        <taxon>Crustacea</taxon>
        <taxon>Multicrustacea</taxon>
        <taxon>Malacostraca</taxon>
        <taxon>Eumalacostraca</taxon>
        <taxon>Eucarida</taxon>
        <taxon>Decapoda</taxon>
        <taxon>Pleocyemata</taxon>
        <taxon>Brachyura</taxon>
        <taxon>Eubrachyura</taxon>
        <taxon>Portunoidea</taxon>
        <taxon>Portunidae</taxon>
        <taxon>Portuninae</taxon>
        <taxon>Portunus</taxon>
    </lineage>
</organism>
<dbReference type="AlphaFoldDB" id="A0A5B7IDJ0"/>
<feature type="region of interest" description="Disordered" evidence="1">
    <location>
        <begin position="15"/>
        <end position="83"/>
    </location>
</feature>
<accession>A0A5B7IDJ0</accession>
<feature type="compositionally biased region" description="Low complexity" evidence="1">
    <location>
        <begin position="38"/>
        <end position="55"/>
    </location>
</feature>
<evidence type="ECO:0000313" key="3">
    <source>
        <dbReference type="Proteomes" id="UP000324222"/>
    </source>
</evidence>